<dbReference type="GeneID" id="80551106"/>
<dbReference type="Proteomes" id="UP001055375">
    <property type="component" value="Genome"/>
</dbReference>
<keyword evidence="16" id="KW-0693">Viral RNA replication</keyword>
<evidence type="ECO:0000256" key="3">
    <source>
        <dbReference type="ARBA" id="ARBA00003682"/>
    </source>
</evidence>
<feature type="domain" description="Peptidase C3" evidence="24">
    <location>
        <begin position="1013"/>
        <end position="1217"/>
    </location>
</feature>
<dbReference type="GO" id="GO:0003968">
    <property type="term" value="F:RNA-directed RNA polymerase activity"/>
    <property type="evidence" value="ECO:0007669"/>
    <property type="project" value="UniProtKB-KW"/>
</dbReference>
<protein>
    <recommendedName>
        <fullName evidence="6">RNA1 polyprotein</fullName>
    </recommendedName>
    <alternativeName>
        <fullName evidence="20">Genome polyprotein B</fullName>
    </alternativeName>
    <alternativeName>
        <fullName evidence="19">P1</fullName>
    </alternativeName>
</protein>
<dbReference type="InterPro" id="IPR044067">
    <property type="entry name" value="PCV_3C_PRO"/>
</dbReference>
<dbReference type="InterPro" id="IPR043504">
    <property type="entry name" value="Peptidase_S1_PA_chymotrypsin"/>
</dbReference>
<evidence type="ECO:0000256" key="10">
    <source>
        <dbReference type="ARBA" id="ARBA00022692"/>
    </source>
</evidence>
<evidence type="ECO:0000313" key="26">
    <source>
        <dbReference type="Proteomes" id="UP001055375"/>
    </source>
</evidence>
<evidence type="ECO:0000256" key="5">
    <source>
        <dbReference type="ARBA" id="ARBA00004379"/>
    </source>
</evidence>
<dbReference type="SUPFAM" id="SSF56672">
    <property type="entry name" value="DNA/RNA polymerases"/>
    <property type="match status" value="1"/>
</dbReference>
<keyword evidence="17" id="KW-0472">Membrane</keyword>
<proteinExistence type="predicted"/>
<evidence type="ECO:0000256" key="6">
    <source>
        <dbReference type="ARBA" id="ARBA00020936"/>
    </source>
</evidence>
<keyword evidence="8" id="KW-0645">Protease</keyword>
<evidence type="ECO:0000256" key="13">
    <source>
        <dbReference type="ARBA" id="ARBA00022801"/>
    </source>
</evidence>
<evidence type="ECO:0000256" key="9">
    <source>
        <dbReference type="ARBA" id="ARBA00022679"/>
    </source>
</evidence>
<evidence type="ECO:0000256" key="7">
    <source>
        <dbReference type="ARBA" id="ARBA00022484"/>
    </source>
</evidence>
<dbReference type="InterPro" id="IPR007094">
    <property type="entry name" value="RNA-dir_pol_PSvirus"/>
</dbReference>
<evidence type="ECO:0000256" key="14">
    <source>
        <dbReference type="ARBA" id="ARBA00022807"/>
    </source>
</evidence>
<keyword evidence="14" id="KW-0788">Thiol protease</keyword>
<dbReference type="InterPro" id="IPR001205">
    <property type="entry name" value="RNA-dir_pol_C"/>
</dbReference>
<evidence type="ECO:0000256" key="21">
    <source>
        <dbReference type="ARBA" id="ARBA00045667"/>
    </source>
</evidence>
<comment type="function">
    <text evidence="21">Down-regulates the RNA1 polyprotein processing and enhances trans-cleavage of RNA2 polyproteins. The protease cofactor and the putative helicase seem to target the replication complexes to ER membranes. Their physical association causes the membrane rearrangement of host ER that may result in formation of the small membranous vesicles that are the site of viral RNA synthesis.</text>
</comment>
<evidence type="ECO:0000256" key="8">
    <source>
        <dbReference type="ARBA" id="ARBA00022670"/>
    </source>
</evidence>
<dbReference type="InterPro" id="IPR043502">
    <property type="entry name" value="DNA/RNA_pol_sf"/>
</dbReference>
<dbReference type="PROSITE" id="PS51218">
    <property type="entry name" value="SF3_HELICASE_2"/>
    <property type="match status" value="1"/>
</dbReference>
<evidence type="ECO:0000256" key="2">
    <source>
        <dbReference type="ARBA" id="ARBA00003602"/>
    </source>
</evidence>
<dbReference type="Gene3D" id="3.30.70.270">
    <property type="match status" value="1"/>
</dbReference>
<dbReference type="PROSITE" id="PS50507">
    <property type="entry name" value="RDRP_SSRNA_POS"/>
    <property type="match status" value="1"/>
</dbReference>
<evidence type="ECO:0000256" key="18">
    <source>
        <dbReference type="ARBA" id="ARBA00023184"/>
    </source>
</evidence>
<evidence type="ECO:0000313" key="25">
    <source>
        <dbReference type="EMBL" id="QES71272.1"/>
    </source>
</evidence>
<dbReference type="RefSeq" id="YP_010840300.1">
    <property type="nucleotide sequence ID" value="NC_078594.1"/>
</dbReference>
<dbReference type="GO" id="GO:0005524">
    <property type="term" value="F:ATP binding"/>
    <property type="evidence" value="ECO:0007669"/>
    <property type="project" value="UniProtKB-KW"/>
</dbReference>
<comment type="subcellular location">
    <subcellularLocation>
        <location evidence="4">Host endoplasmic reticulum</location>
    </subcellularLocation>
    <subcellularLocation>
        <location evidence="5">Host membrane</location>
        <topology evidence="5">Single-pass membrane protein</topology>
    </subcellularLocation>
</comment>
<dbReference type="GO" id="GO:0033644">
    <property type="term" value="C:host cell membrane"/>
    <property type="evidence" value="ECO:0007669"/>
    <property type="project" value="UniProtKB-SubCell"/>
</dbReference>
<comment type="function">
    <text evidence="1">Plays a role in RNA replication. It is covalently linked to the 5'terminus of both viral single-stranded RNA1 and RNA2 molecules.</text>
</comment>
<dbReference type="InterPro" id="IPR009003">
    <property type="entry name" value="Peptidase_S1_PA"/>
</dbReference>
<sequence>MELPIFSVHDSQQEVFAKCTSPACAQHIALWLDSPDRWLNKTRAARRLRQKNPQIYSLGFVAYCLDQQRQGFVEFIENSSSFYSANDQCDIDVVEALQHFYDPFVCSLVSNTSGLRELQMYINGSMTPMLNAYIQFGGHLYEDSCENHEIECQGLRQTVKSLINWVPTIFNQGINWTVDTIVEAIKRHFGQLLEQFCPTASLVCGWIGGIWERIKQWTEEAWKYLGCCFEAFSEILHVGIAILAVTLALNVVEQVLLMIKVLPVSLGLGALFCKGALAAVLTLELATHHELVPRFISLVQYVTNNYACAMASIFVSKYNEAKTPQDDEFVHEMRENLNPEAQRCVNAYFCAKQEILCRQEQKEKEERLKAKFEEMYEKHQQEVQPQASPLTLLEIFAAGLKEFASGGLVGMGRTMNAITQINNGIKSVKELAGRIFQVLGDLIYQIFGLEATLLQDASVLLADDLTGWLEDIQSLQQQFFLKAYCTQKEVCEMHALRKRGVDMQKVMLSSGRKFSPPVIRVLNEGIKLLEKLVQECSIKGAPMPRKIPFCIFFQGESRVGKSLLMNKFVTEMQKELGLPADQVYARNGLDEYWSGYRRQSIVIYDDFGAVQTEPGIEAEFIPLISSAPLPLNMASLHEKGMFFDSQVVIASTNFLEPSPESQIRDKDAFRNRRHVLVQVIKDPTKEYDPTDFTANQRYNLLYHTGLGNYRTIREFESYSDLHVFIINKWNDHNAEQEKNLMQYGEAMFDVEQPVKHMRDVLELSRSLTGFVSQISDSEGAEQDTVHFLTFEHLGKLRSFWWNEATMEVFERPVEFIKQEQIEAELKRTGQMSLIIYEFLKLNEKTNIIIKNNLADLACADMWDSQFHYVGQIGKPAFNSMLIPEIMQLPKWQRIALCCIGSYFNREKRVSFVARLLGKLKDFLITLYKQEYSEWPVAAKILVGIAFASLAAVGMWKMCEMLRAAVGGASIVSAAATAFTTRASVEAQSKKPNRYDVSSYKYRNVPLRQRAWAQAQMSIDQSHVMLMEKVMASFSFGINKIQVVMVPGRRFIGFTHALQLIKYPVYGTISTSSRSYKIRFDPANLTIVPDSELCVYESSQVEDVPASSWDLFAWDPETDIPEVFSGHLFSSKWQQQSQTYLNECAEITVNTEKRGIVICEGMYRREIPVALRYEAPTVKSDCGSIVVFKAGGKLKIAGIHVAGDGKNGYACFLPPLQPKVQAQSAQIHFDMYPCEQETASGIALVGKLKDGLYVSCPTKTSFERTPKEYHLDLPCEKEPSILSGSDPRITDENKGFCPFASGIKKYAEPMGLLDHDLLYEVANDMKETWFDCCEEMSFPEVDLETAINGIDFVEYMECIPKSTSEGFPHVLSRGPGEKGKMRFLEGDGEKFALKEGTTVAENYKLLVESCKENVPTLVAIECPKDEKLPLRKIYQKPKTRCFSILPMEYNLLVRQKFLHFVRFQMMRRDVLPSQVGINPYSMEWGRIARRLQEVGNDILCCDYSSFDGLMSTQVMSCLADVMNEFMGGEAQLKRERKNLLLACCSRFSIVKGEVWRVEGGIPSGFPLTVVMNGLFNELLVRYCYKKMLRQAGANDLEIAGFHSYIRFVVYGDDNLISVSPTIHDKFNGTLLKQEMAKFGVTITDGKDKTSPTLNFRKLEDCDFLKRGFVKRTELIWDAPEEKASLYTQLHYVSTKMQSMEEAYLGNLVNVLRELYMHDPAEACLLRRKALRTLPWLNINNVGTIDSIKGFYAMQRAGYRMDETIDLICDVNRLGKYVKEEPCREILALTPTVAVCDLAYFNPMDAPDDELWILCQTNFHELDENRFIQLKWTPGGGRGGLPPLHWLRIALIMEKSNLRKRLNHAFSGAKKRIVFAARGGILIPTVLASIFLMRQDPNLYLAGNAALTCAMQNVKTLGFLKQDCLSLF</sequence>
<dbReference type="PROSITE" id="PS51874">
    <property type="entry name" value="PCV_3C_PRO"/>
    <property type="match status" value="1"/>
</dbReference>
<dbReference type="PRINTS" id="PR00918">
    <property type="entry name" value="CALICVIRUSNS"/>
</dbReference>
<keyword evidence="26" id="KW-1185">Reference proteome</keyword>
<evidence type="ECO:0000256" key="1">
    <source>
        <dbReference type="ARBA" id="ARBA00002583"/>
    </source>
</evidence>
<keyword evidence="11" id="KW-0548">Nucleotidyltransferase</keyword>
<dbReference type="GO" id="GO:0039694">
    <property type="term" value="P:viral RNA genome replication"/>
    <property type="evidence" value="ECO:0007669"/>
    <property type="project" value="InterPro"/>
</dbReference>
<dbReference type="InterPro" id="IPR000605">
    <property type="entry name" value="Helicase_SF3_ssDNA/RNA_vir"/>
</dbReference>
<evidence type="ECO:0000256" key="12">
    <source>
        <dbReference type="ARBA" id="ARBA00022741"/>
    </source>
</evidence>
<keyword evidence="9" id="KW-0808">Transferase</keyword>
<dbReference type="Pfam" id="PF00910">
    <property type="entry name" value="RNA_helicase"/>
    <property type="match status" value="1"/>
</dbReference>
<evidence type="ECO:0000259" key="22">
    <source>
        <dbReference type="PROSITE" id="PS50507"/>
    </source>
</evidence>
<comment type="function">
    <text evidence="2">Thiol protease that cleaves the RNA1 and RNA2 polyproteins.</text>
</comment>
<evidence type="ECO:0000256" key="4">
    <source>
        <dbReference type="ARBA" id="ARBA00004354"/>
    </source>
</evidence>
<dbReference type="Pfam" id="PF00680">
    <property type="entry name" value="RdRP_1"/>
    <property type="match status" value="1"/>
</dbReference>
<evidence type="ECO:0000256" key="19">
    <source>
        <dbReference type="ARBA" id="ARBA00031919"/>
    </source>
</evidence>
<keyword evidence="7" id="KW-0696">RNA-directed RNA polymerase</keyword>
<evidence type="ECO:0000256" key="16">
    <source>
        <dbReference type="ARBA" id="ARBA00022953"/>
    </source>
</evidence>
<evidence type="ECO:0000256" key="17">
    <source>
        <dbReference type="ARBA" id="ARBA00022989"/>
    </source>
</evidence>
<dbReference type="GO" id="GO:0003724">
    <property type="term" value="F:RNA helicase activity"/>
    <property type="evidence" value="ECO:0007669"/>
    <property type="project" value="InterPro"/>
</dbReference>
<keyword evidence="15" id="KW-0067">ATP-binding</keyword>
<reference evidence="25 26" key="1">
    <citation type="submission" date="2019-05" db="EMBL/GenBank/DDBJ databases">
        <title>Genome sequence and phylogenetic analysis of a novel comovirus from pepper (Capsicum frutescens).</title>
        <authorList>
            <person name="Alcala Briseno R.I."/>
            <person name="Lotrakul P."/>
            <person name="Valverde R.A."/>
        </authorList>
    </citation>
    <scope>NUCLEOTIDE SEQUENCE [LARGE SCALE GENOMIC DNA]</scope>
</reference>
<dbReference type="GO" id="GO:0004197">
    <property type="term" value="F:cysteine-type endopeptidase activity"/>
    <property type="evidence" value="ECO:0007669"/>
    <property type="project" value="InterPro"/>
</dbReference>
<dbReference type="EMBL" id="MK990555">
    <property type="protein sequence ID" value="QES71272.1"/>
    <property type="molecule type" value="Genomic_RNA"/>
</dbReference>
<dbReference type="GO" id="GO:0044165">
    <property type="term" value="C:host cell endoplasmic reticulum"/>
    <property type="evidence" value="ECO:0007669"/>
    <property type="project" value="UniProtKB-SubCell"/>
</dbReference>
<keyword evidence="12" id="KW-0547">Nucleotide-binding</keyword>
<dbReference type="GO" id="GO:0044220">
    <property type="term" value="C:host cell perinuclear region of cytoplasm"/>
    <property type="evidence" value="ECO:0007669"/>
    <property type="project" value="UniProtKB-SubCell"/>
</dbReference>
<dbReference type="GO" id="GO:0003723">
    <property type="term" value="F:RNA binding"/>
    <property type="evidence" value="ECO:0007669"/>
    <property type="project" value="InterPro"/>
</dbReference>
<evidence type="ECO:0000259" key="24">
    <source>
        <dbReference type="PROSITE" id="PS51874"/>
    </source>
</evidence>
<dbReference type="GO" id="GO:0006508">
    <property type="term" value="P:proteolysis"/>
    <property type="evidence" value="ECO:0007669"/>
    <property type="project" value="UniProtKB-KW"/>
</dbReference>
<keyword evidence="17" id="KW-1133">Transmembrane helix</keyword>
<feature type="domain" description="SF3 helicase" evidence="23">
    <location>
        <begin position="529"/>
        <end position="694"/>
    </location>
</feature>
<keyword evidence="10" id="KW-0812">Transmembrane</keyword>
<dbReference type="InterPro" id="IPR014759">
    <property type="entry name" value="Helicase_SF3_ssRNA_vir"/>
</dbReference>
<dbReference type="KEGG" id="vg:80551106"/>
<keyword evidence="13" id="KW-0378">Hydrolase</keyword>
<evidence type="ECO:0000259" key="23">
    <source>
        <dbReference type="PROSITE" id="PS51218"/>
    </source>
</evidence>
<feature type="domain" description="RdRp catalytic" evidence="22">
    <location>
        <begin position="1495"/>
        <end position="1625"/>
    </location>
</feature>
<organism evidence="25 26">
    <name type="scientific">Pepper mild mosaic virus</name>
    <dbReference type="NCBI Taxonomy" id="2555551"/>
    <lineage>
        <taxon>Viruses</taxon>
        <taxon>Riboviria</taxon>
        <taxon>Orthornavirae</taxon>
        <taxon>Pisuviricota</taxon>
        <taxon>Pisoniviricetes</taxon>
        <taxon>Picornavirales</taxon>
        <taxon>Secoviridae</taxon>
        <taxon>Comovirinae</taxon>
        <taxon>Comovirus</taxon>
        <taxon>Comovirus capsici</taxon>
    </lineage>
</organism>
<name>A0A5J6DQ61_9SECO</name>
<evidence type="ECO:0000256" key="11">
    <source>
        <dbReference type="ARBA" id="ARBA00022695"/>
    </source>
</evidence>
<dbReference type="InterPro" id="IPR004004">
    <property type="entry name" value="Helic/Pol/Pept_Calicivir-typ"/>
</dbReference>
<comment type="function">
    <text evidence="3">Replicates the viral genome.</text>
</comment>
<accession>A0A5J6DQ61</accession>
<dbReference type="SUPFAM" id="SSF50494">
    <property type="entry name" value="Trypsin-like serine proteases"/>
    <property type="match status" value="1"/>
</dbReference>
<dbReference type="Gene3D" id="2.40.10.10">
    <property type="entry name" value="Trypsin-like serine proteases"/>
    <property type="match status" value="1"/>
</dbReference>
<dbReference type="InterPro" id="IPR043128">
    <property type="entry name" value="Rev_trsase/Diguanyl_cyclase"/>
</dbReference>
<evidence type="ECO:0000256" key="20">
    <source>
        <dbReference type="ARBA" id="ARBA00032135"/>
    </source>
</evidence>
<keyword evidence="18" id="KW-1038">Host endoplasmic reticulum</keyword>
<evidence type="ECO:0000256" key="15">
    <source>
        <dbReference type="ARBA" id="ARBA00022840"/>
    </source>
</evidence>
<dbReference type="GO" id="GO:0006351">
    <property type="term" value="P:DNA-templated transcription"/>
    <property type="evidence" value="ECO:0007669"/>
    <property type="project" value="InterPro"/>
</dbReference>